<evidence type="ECO:0000256" key="1">
    <source>
        <dbReference type="ARBA" id="ARBA00022553"/>
    </source>
</evidence>
<keyword evidence="7" id="KW-0418">Kinase</keyword>
<dbReference type="InterPro" id="IPR036097">
    <property type="entry name" value="HisK_dim/P_sf"/>
</dbReference>
<evidence type="ECO:0000313" key="7">
    <source>
        <dbReference type="EMBL" id="ELR13780.1"/>
    </source>
</evidence>
<feature type="compositionally biased region" description="Basic and acidic residues" evidence="3">
    <location>
        <begin position="403"/>
        <end position="424"/>
    </location>
</feature>
<dbReference type="SMART" id="SM00091">
    <property type="entry name" value="PAS"/>
    <property type="match status" value="1"/>
</dbReference>
<feature type="modified residue" description="4-aspartylphosphate" evidence="2">
    <location>
        <position position="1686"/>
    </location>
</feature>
<dbReference type="GeneID" id="14914417"/>
<dbReference type="CDD" id="cd00130">
    <property type="entry name" value="PAS"/>
    <property type="match status" value="1"/>
</dbReference>
<feature type="domain" description="Histidine kinase" evidence="4">
    <location>
        <begin position="1352"/>
        <end position="1608"/>
    </location>
</feature>
<evidence type="ECO:0000313" key="8">
    <source>
        <dbReference type="Proteomes" id="UP000011083"/>
    </source>
</evidence>
<dbReference type="SUPFAM" id="SSF55785">
    <property type="entry name" value="PYP-like sensor domain (PAS domain)"/>
    <property type="match status" value="1"/>
</dbReference>
<keyword evidence="8" id="KW-1185">Reference proteome</keyword>
<dbReference type="VEuPathDB" id="AmoebaDB:ACA1_076230"/>
<dbReference type="InterPro" id="IPR004358">
    <property type="entry name" value="Sig_transdc_His_kin-like_C"/>
</dbReference>
<dbReference type="NCBIfam" id="TIGR00229">
    <property type="entry name" value="sensory_box"/>
    <property type="match status" value="1"/>
</dbReference>
<feature type="compositionally biased region" description="Low complexity" evidence="3">
    <location>
        <begin position="858"/>
        <end position="886"/>
    </location>
</feature>
<dbReference type="InterPro" id="IPR003661">
    <property type="entry name" value="HisK_dim/P_dom"/>
</dbReference>
<dbReference type="EMBL" id="KB008074">
    <property type="protein sequence ID" value="ELR13780.1"/>
    <property type="molecule type" value="Genomic_DNA"/>
</dbReference>
<evidence type="ECO:0000259" key="6">
    <source>
        <dbReference type="PROSITE" id="PS50112"/>
    </source>
</evidence>
<dbReference type="PANTHER" id="PTHR43547:SF2">
    <property type="entry name" value="HYBRID SIGNAL TRANSDUCTION HISTIDINE KINASE C"/>
    <property type="match status" value="1"/>
</dbReference>
<name>L8GL34_ACACF</name>
<dbReference type="Pfam" id="PF02518">
    <property type="entry name" value="HATPase_c"/>
    <property type="match status" value="2"/>
</dbReference>
<dbReference type="Pfam" id="PF00512">
    <property type="entry name" value="HisKA"/>
    <property type="match status" value="2"/>
</dbReference>
<accession>L8GL34</accession>
<dbReference type="Gene3D" id="3.30.450.40">
    <property type="match status" value="1"/>
</dbReference>
<dbReference type="InterPro" id="IPR003594">
    <property type="entry name" value="HATPase_dom"/>
</dbReference>
<dbReference type="KEGG" id="acan:ACA1_076230"/>
<organism evidence="7 8">
    <name type="scientific">Acanthamoeba castellanii (strain ATCC 30010 / Neff)</name>
    <dbReference type="NCBI Taxonomy" id="1257118"/>
    <lineage>
        <taxon>Eukaryota</taxon>
        <taxon>Amoebozoa</taxon>
        <taxon>Discosea</taxon>
        <taxon>Longamoebia</taxon>
        <taxon>Centramoebida</taxon>
        <taxon>Acanthamoebidae</taxon>
        <taxon>Acanthamoeba</taxon>
    </lineage>
</organism>
<feature type="region of interest" description="Disordered" evidence="3">
    <location>
        <begin position="799"/>
        <end position="832"/>
    </location>
</feature>
<feature type="region of interest" description="Disordered" evidence="3">
    <location>
        <begin position="88"/>
        <end position="114"/>
    </location>
</feature>
<dbReference type="Gene3D" id="3.30.565.10">
    <property type="entry name" value="Histidine kinase-like ATPase, C-terminal domain"/>
    <property type="match status" value="2"/>
</dbReference>
<dbReference type="InterPro" id="IPR035965">
    <property type="entry name" value="PAS-like_dom_sf"/>
</dbReference>
<dbReference type="InterPro" id="IPR011006">
    <property type="entry name" value="CheY-like_superfamily"/>
</dbReference>
<dbReference type="PRINTS" id="PR00344">
    <property type="entry name" value="BCTRLSENSOR"/>
</dbReference>
<dbReference type="PROSITE" id="PS50110">
    <property type="entry name" value="RESPONSE_REGULATORY"/>
    <property type="match status" value="2"/>
</dbReference>
<keyword evidence="1 2" id="KW-0597">Phosphoprotein</keyword>
<feature type="domain" description="Response regulatory" evidence="5">
    <location>
        <begin position="921"/>
        <end position="1037"/>
    </location>
</feature>
<feature type="region of interest" description="Disordered" evidence="3">
    <location>
        <begin position="403"/>
        <end position="433"/>
    </location>
</feature>
<feature type="region of interest" description="Disordered" evidence="3">
    <location>
        <begin position="1500"/>
        <end position="1524"/>
    </location>
</feature>
<evidence type="ECO:0000259" key="4">
    <source>
        <dbReference type="PROSITE" id="PS50109"/>
    </source>
</evidence>
<gene>
    <name evidence="7" type="ORF">ACA1_076230</name>
</gene>
<feature type="domain" description="PAS" evidence="6">
    <location>
        <begin position="1060"/>
        <end position="1130"/>
    </location>
</feature>
<dbReference type="SUPFAM" id="SSF52172">
    <property type="entry name" value="CheY-like"/>
    <property type="match status" value="2"/>
</dbReference>
<dbReference type="InterPro" id="IPR000014">
    <property type="entry name" value="PAS"/>
</dbReference>
<dbReference type="InterPro" id="IPR001789">
    <property type="entry name" value="Sig_transdc_resp-reg_receiver"/>
</dbReference>
<evidence type="ECO:0000259" key="5">
    <source>
        <dbReference type="PROSITE" id="PS50110"/>
    </source>
</evidence>
<protein>
    <submittedName>
        <fullName evidence="7">Multisensor hybrid histidine kinase</fullName>
    </submittedName>
</protein>
<dbReference type="Pfam" id="PF08448">
    <property type="entry name" value="PAS_4"/>
    <property type="match status" value="1"/>
</dbReference>
<feature type="compositionally biased region" description="Polar residues" evidence="3">
    <location>
        <begin position="893"/>
        <end position="903"/>
    </location>
</feature>
<feature type="region of interest" description="Disordered" evidence="3">
    <location>
        <begin position="853"/>
        <end position="913"/>
    </location>
</feature>
<proteinExistence type="predicted"/>
<dbReference type="SUPFAM" id="SSF55874">
    <property type="entry name" value="ATPase domain of HSP90 chaperone/DNA topoisomerase II/histidine kinase"/>
    <property type="match status" value="2"/>
</dbReference>
<feature type="domain" description="Histidine kinase" evidence="4">
    <location>
        <begin position="558"/>
        <end position="780"/>
    </location>
</feature>
<dbReference type="OrthoDB" id="16389at2759"/>
<dbReference type="SUPFAM" id="SSF47384">
    <property type="entry name" value="Homodimeric domain of signal transducing histidine kinase"/>
    <property type="match status" value="2"/>
</dbReference>
<dbReference type="CDD" id="cd00082">
    <property type="entry name" value="HisKA"/>
    <property type="match status" value="2"/>
</dbReference>
<dbReference type="Pfam" id="PF00072">
    <property type="entry name" value="Response_reg"/>
    <property type="match status" value="2"/>
</dbReference>
<dbReference type="InterPro" id="IPR013656">
    <property type="entry name" value="PAS_4"/>
</dbReference>
<dbReference type="Proteomes" id="UP000011083">
    <property type="component" value="Unassembled WGS sequence"/>
</dbReference>
<dbReference type="RefSeq" id="XP_004335793.1">
    <property type="nucleotide sequence ID" value="XM_004335745.1"/>
</dbReference>
<feature type="modified residue" description="4-aspartylphosphate" evidence="2">
    <location>
        <position position="970"/>
    </location>
</feature>
<feature type="compositionally biased region" description="Acidic residues" evidence="3">
    <location>
        <begin position="1506"/>
        <end position="1518"/>
    </location>
</feature>
<dbReference type="Gene3D" id="1.10.287.130">
    <property type="match status" value="2"/>
</dbReference>
<feature type="domain" description="Response regulatory" evidence="5">
    <location>
        <begin position="1634"/>
        <end position="1751"/>
    </location>
</feature>
<sequence length="1758" mass="194225">MGHYLAEDDVLALHLTHVRAMLARVVTPVCPNNLDDVAALDDVIQALVDPRMLHHPAQRVQGLALACLREALRVCRLDDSDADAAAAAGDGGAQVESCTSARDSPLMPSDESLSPYTKLSLSARRGPQDSALQAMALSGRGRGLSRSGAAELNLKPERTRLVFGESWLRGSTEMHQAIREKDWNNTALGPQAEWPPTLKTALDLCLTSSFPFVILWGPERLLLYNDAYRGIMGDKHPEFLGKGYAACWPNIGEEQNTLMSLVERTKKANWVENVMLPLNRYGYMEECYFTYSYSPLVSDNGNVEGLFTAVTETTTRVITDRQTRTIRDLSVRGEEACTLKDAVRVIQEIVAYTAKFDISFANIYMVDERGRRAILTETIGNLTKGSSMCPTLVTIPKLISRSDSSDIGRSEDSGKSEESSKSDSRSSSSEEDEELGGMWCSIFREVLSDKRPQILDLTSFGGEVPPCSAWGEAESDRPSRACMVSPMLAYSGSDKVFGLLVTGINPRHEIDDNYRLFLHLFTTNVALIITYALAREEDARRREALAELARAKTVFFSSISHEFRTPLTLMLGPLEDLIETAMLPGEKEQLALIHRNALRLYKLVNSLLDFSRLEAGHAHASFEPVDLADLTQGLVAIFRAAAERAGLGWEVDCTQELEEPVYVDKDMWEKIVLNLLSNALKFTSHGRIHITMKSVYVPTAEKKMAELAVTDTGIGIPTEDLPLLGNRFHRVETPGGRSQEGTGIGLALAFELVRLHGGTIYVTSQIGRGSTFRVYIPFGIDHLPPSQIKRIVNPLRPRIPYTPRDGWSTTAGGAGPDLKETDEPDAAHKRADARNYSKTASWWLPSIATTTLPTAARSSSSQSSESDNSSTPPSSSSSMSPSSSDLPPSPRSRTASSFSMAQPSRSRRRRARWRGKENKARILLADDNLDMRDYVARLLCPKYQVICASNGIEVLSMLESSKEFDMVLTDVMMPYLDGFGLLKEIRSQKEYCTMPVIMFSARAGKETIAEGLAEGADDYLIKPFTARELLTRVASLLRLSRLRLKAARTEKMLRMEINESKERLEHILASLKDAFIALDSQQRYTYVNNNAAEMLGSRKQLMLGHNVWQHMTDVESGIIARSLEKAMREELDVVFEYYSEPRKCWYESRVCPGADGGVSIFTIDITSRKKSENRLAVLAQVGRLLATSVESHLPSLLASMLDIVGGSVVADWCIIDLVAENGSLQRIASPNAATHLWQIQKLTPDEGEDSCDVDGSAEYHEVVELINGERVGIKSDLSPEDYNIVMHVLQGHGRVYGTWLFARRSSEQSKYRGEDKAVCEELAGRAGMAIDNDRLYRMANTANRAKDNFLAALSHELRTPLTPVLLLAESLLDEGHLPPDVEENVKQIHASIVLEVQLIDDLLDLTKISRNKLRLNLRELGVHEVLERTLQIVGHEIGAKGLALRKHFDATSDRLTGDPARLLQIFANVIKNGVKFTPEGGSITIRTSNYEGHRRRAAAMLPGEESYSESDNGTEDEEDKRVERHTTRREMVRIDITDTGIGIDEQILPHLFHAFEQGDASITVRFGGLGLGLAIARALTEKHRGKLTATSEGKDKGATFSVHLPTGTKATALDLSNSPILTPSEPKQACLSLRVLLVEDNLSTLMIMSRLLRQKLNFDVAIASFVADALRVMDEGRGAFDLVISDIGLPDGTGHQLMVALKAKYPGLKGIALSGYGMEEDVRLSREAGFDVHLTKPVHFASLTAAIHQLFINRPPSP</sequence>
<dbReference type="InterPro" id="IPR005467">
    <property type="entry name" value="His_kinase_dom"/>
</dbReference>
<dbReference type="SMART" id="SM00388">
    <property type="entry name" value="HisKA"/>
    <property type="match status" value="2"/>
</dbReference>
<dbReference type="SMART" id="SM00448">
    <property type="entry name" value="REC"/>
    <property type="match status" value="2"/>
</dbReference>
<evidence type="ECO:0000256" key="3">
    <source>
        <dbReference type="SAM" id="MobiDB-lite"/>
    </source>
</evidence>
<feature type="compositionally biased region" description="Basic and acidic residues" evidence="3">
    <location>
        <begin position="817"/>
        <end position="832"/>
    </location>
</feature>
<dbReference type="CDD" id="cd17574">
    <property type="entry name" value="REC_OmpR"/>
    <property type="match status" value="1"/>
</dbReference>
<dbReference type="Gene3D" id="3.30.450.20">
    <property type="entry name" value="PAS domain"/>
    <property type="match status" value="2"/>
</dbReference>
<dbReference type="Gene3D" id="3.40.50.2300">
    <property type="match status" value="2"/>
</dbReference>
<keyword evidence="7" id="KW-0808">Transferase</keyword>
<reference evidence="7 8" key="1">
    <citation type="journal article" date="2013" name="Genome Biol.">
        <title>Genome of Acanthamoeba castellanii highlights extensive lateral gene transfer and early evolution of tyrosine kinase signaling.</title>
        <authorList>
            <person name="Clarke M."/>
            <person name="Lohan A.J."/>
            <person name="Liu B."/>
            <person name="Lagkouvardos I."/>
            <person name="Roy S."/>
            <person name="Zafar N."/>
            <person name="Bertelli C."/>
            <person name="Schilde C."/>
            <person name="Kianianmomeni A."/>
            <person name="Burglin T.R."/>
            <person name="Frech C."/>
            <person name="Turcotte B."/>
            <person name="Kopec K.O."/>
            <person name="Synnott J.M."/>
            <person name="Choo C."/>
            <person name="Paponov I."/>
            <person name="Finkler A."/>
            <person name="Soon Heng Tan C."/>
            <person name="Hutchins A.P."/>
            <person name="Weinmeier T."/>
            <person name="Rattei T."/>
            <person name="Chu J.S."/>
            <person name="Gimenez G."/>
            <person name="Irimia M."/>
            <person name="Rigden D.J."/>
            <person name="Fitzpatrick D.A."/>
            <person name="Lorenzo-Morales J."/>
            <person name="Bateman A."/>
            <person name="Chiu C.H."/>
            <person name="Tang P."/>
            <person name="Hegemann P."/>
            <person name="Fromm H."/>
            <person name="Raoult D."/>
            <person name="Greub G."/>
            <person name="Miranda-Saavedra D."/>
            <person name="Chen N."/>
            <person name="Nash P."/>
            <person name="Ginger M.L."/>
            <person name="Horn M."/>
            <person name="Schaap P."/>
            <person name="Caler L."/>
            <person name="Loftus B."/>
        </authorList>
    </citation>
    <scope>NUCLEOTIDE SEQUENCE [LARGE SCALE GENOMIC DNA]</scope>
    <source>
        <strain evidence="7 8">Neff</strain>
    </source>
</reference>
<dbReference type="PROSITE" id="PS50112">
    <property type="entry name" value="PAS"/>
    <property type="match status" value="1"/>
</dbReference>
<dbReference type="PANTHER" id="PTHR43547">
    <property type="entry name" value="TWO-COMPONENT HISTIDINE KINASE"/>
    <property type="match status" value="1"/>
</dbReference>
<dbReference type="CDD" id="cd16922">
    <property type="entry name" value="HATPase_EvgS-ArcB-TorS-like"/>
    <property type="match status" value="1"/>
</dbReference>
<dbReference type="SMART" id="SM00387">
    <property type="entry name" value="HATPase_c"/>
    <property type="match status" value="2"/>
</dbReference>
<evidence type="ECO:0000256" key="2">
    <source>
        <dbReference type="PROSITE-ProRule" id="PRU00169"/>
    </source>
</evidence>
<dbReference type="PROSITE" id="PS50109">
    <property type="entry name" value="HIS_KIN"/>
    <property type="match status" value="2"/>
</dbReference>
<dbReference type="InterPro" id="IPR036890">
    <property type="entry name" value="HATPase_C_sf"/>
</dbReference>
<dbReference type="GO" id="GO:0000155">
    <property type="term" value="F:phosphorelay sensor kinase activity"/>
    <property type="evidence" value="ECO:0007669"/>
    <property type="project" value="InterPro"/>
</dbReference>
<dbReference type="InterPro" id="IPR029016">
    <property type="entry name" value="GAF-like_dom_sf"/>
</dbReference>